<reference evidence="1 2" key="1">
    <citation type="submission" date="2018-06" db="EMBL/GenBank/DDBJ databases">
        <authorList>
            <consortium name="Pathogen Informatics"/>
            <person name="Doyle S."/>
        </authorList>
    </citation>
    <scope>NUCLEOTIDE SEQUENCE [LARGE SCALE GENOMIC DNA]</scope>
    <source>
        <strain evidence="1 2">NCTC13296</strain>
    </source>
</reference>
<evidence type="ECO:0000313" key="1">
    <source>
        <dbReference type="EMBL" id="SUE13250.1"/>
    </source>
</evidence>
<name>A0A379LT82_9NOCA</name>
<gene>
    <name evidence="1" type="ORF">NCTC13296_00058</name>
</gene>
<protein>
    <submittedName>
        <fullName evidence="1">Uncharacterized protein</fullName>
    </submittedName>
</protein>
<dbReference type="EMBL" id="UGVI01000001">
    <property type="protein sequence ID" value="SUE13250.1"/>
    <property type="molecule type" value="Genomic_DNA"/>
</dbReference>
<accession>A0A379LT82</accession>
<dbReference type="AlphaFoldDB" id="A0A379LT82"/>
<evidence type="ECO:0000313" key="2">
    <source>
        <dbReference type="Proteomes" id="UP000254569"/>
    </source>
</evidence>
<sequence>MTLVDLTSPVESAELERNGAEGVGLGRVSPIPAHTVELSPGGVDFLVISADVLGKIVTGHRWCRGLDEVGFELITGIGFVAMTPPGPLVEYLQGWCGNQ</sequence>
<keyword evidence="2" id="KW-1185">Reference proteome</keyword>
<proteinExistence type="predicted"/>
<dbReference type="Proteomes" id="UP000254569">
    <property type="component" value="Unassembled WGS sequence"/>
</dbReference>
<organism evidence="1 2">
    <name type="scientific">Rhodococcus gordoniae</name>
    <dbReference type="NCBI Taxonomy" id="223392"/>
    <lineage>
        <taxon>Bacteria</taxon>
        <taxon>Bacillati</taxon>
        <taxon>Actinomycetota</taxon>
        <taxon>Actinomycetes</taxon>
        <taxon>Mycobacteriales</taxon>
        <taxon>Nocardiaceae</taxon>
        <taxon>Rhodococcus</taxon>
    </lineage>
</organism>